<evidence type="ECO:0000313" key="6">
    <source>
        <dbReference type="Proteomes" id="UP000000420"/>
    </source>
</evidence>
<dbReference type="InterPro" id="IPR001226">
    <property type="entry name" value="Flavodoxin_CS"/>
</dbReference>
<reference evidence="5 6" key="1">
    <citation type="journal article" date="2005" name="Genome Res.">
        <title>Comparative and functional genomic analyses of the pathogenicity of phytopathogen Xanthomonas campestris pv. campestris.</title>
        <authorList>
            <person name="Qian W."/>
            <person name="Jia Y."/>
            <person name="Ren S.X."/>
            <person name="He Y.Q."/>
            <person name="Feng J.X."/>
            <person name="Lu L.F."/>
            <person name="Sun Q."/>
            <person name="Ying G."/>
            <person name="Tang D.J."/>
            <person name="Tang H."/>
            <person name="Wu W."/>
            <person name="Hao P."/>
            <person name="Wang L."/>
            <person name="Jiang B.L."/>
            <person name="Zeng S."/>
            <person name="Gu W.Y."/>
            <person name="Lu G."/>
            <person name="Rong L."/>
            <person name="Tian Y."/>
            <person name="Yao Z."/>
            <person name="Fu G."/>
            <person name="Chen B."/>
            <person name="Fang R."/>
            <person name="Qiang B."/>
            <person name="Chen Z."/>
            <person name="Zhao G.P."/>
            <person name="Tang J.L."/>
            <person name="He C."/>
        </authorList>
    </citation>
    <scope>NUCLEOTIDE SEQUENCE [LARGE SCALE GENOMIC DNA]</scope>
    <source>
        <strain evidence="5 6">8004</strain>
    </source>
</reference>
<evidence type="ECO:0000313" key="5">
    <source>
        <dbReference type="EMBL" id="AAY50779.1"/>
    </source>
</evidence>
<keyword evidence="3" id="KW-0288">FMN</keyword>
<name>A0A0H2XD26_XANC8</name>
<dbReference type="PROSITE" id="PS50902">
    <property type="entry name" value="FLAVODOXIN_LIKE"/>
    <property type="match status" value="1"/>
</dbReference>
<dbReference type="InterPro" id="IPR029039">
    <property type="entry name" value="Flavoprotein-like_sf"/>
</dbReference>
<evidence type="ECO:0000256" key="1">
    <source>
        <dbReference type="ARBA" id="ARBA00001917"/>
    </source>
</evidence>
<sequence length="191" mass="20400">MHMTKIAIVYFSGYGHTVKQAEAVHAGAASVGEATLYRIDQDGNLPDEAWEAIGAADAIIYGSPTYMGGPAWQFKKFADVSSKPWFTQAWKDKVAAGFTNSASVNGDKYATIQYFWTLSQQHGQVWVGTGLPPSNTKAHGPQDINWTAGWGGALAISPSDASPEEAPRSGDLETARLLGKRVAEIAAKLKG</sequence>
<dbReference type="Proteomes" id="UP000000420">
    <property type="component" value="Chromosome"/>
</dbReference>
<keyword evidence="2" id="KW-0285">Flavoprotein</keyword>
<evidence type="ECO:0000256" key="2">
    <source>
        <dbReference type="ARBA" id="ARBA00022630"/>
    </source>
</evidence>
<evidence type="ECO:0000259" key="4">
    <source>
        <dbReference type="PROSITE" id="PS50902"/>
    </source>
</evidence>
<dbReference type="InterPro" id="IPR005025">
    <property type="entry name" value="FMN_Rdtase-like_dom"/>
</dbReference>
<dbReference type="SUPFAM" id="SSF52218">
    <property type="entry name" value="Flavoproteins"/>
    <property type="match status" value="1"/>
</dbReference>
<dbReference type="Gene3D" id="3.40.50.360">
    <property type="match status" value="1"/>
</dbReference>
<dbReference type="Pfam" id="PF03358">
    <property type="entry name" value="FMN_red"/>
    <property type="match status" value="1"/>
</dbReference>
<protein>
    <submittedName>
        <fullName evidence="5">Tryptophan repressor binding protein</fullName>
    </submittedName>
</protein>
<dbReference type="PANTHER" id="PTHR30546">
    <property type="entry name" value="FLAVODOXIN-RELATED PROTEIN WRBA-RELATED"/>
    <property type="match status" value="1"/>
</dbReference>
<evidence type="ECO:0000256" key="3">
    <source>
        <dbReference type="ARBA" id="ARBA00022643"/>
    </source>
</evidence>
<dbReference type="PANTHER" id="PTHR30546:SF23">
    <property type="entry name" value="FLAVOPROTEIN-LIKE PROTEIN YCP4-RELATED"/>
    <property type="match status" value="1"/>
</dbReference>
<comment type="cofactor">
    <cofactor evidence="1">
        <name>FMN</name>
        <dbReference type="ChEBI" id="CHEBI:58210"/>
    </cofactor>
</comment>
<dbReference type="InterPro" id="IPR008254">
    <property type="entry name" value="Flavodoxin/NO_synth"/>
</dbReference>
<proteinExistence type="predicted"/>
<feature type="domain" description="Flavodoxin-like" evidence="4">
    <location>
        <begin position="6"/>
        <end position="155"/>
    </location>
</feature>
<dbReference type="GO" id="GO:0003955">
    <property type="term" value="F:NAD(P)H dehydrogenase (quinone) activity"/>
    <property type="evidence" value="ECO:0007669"/>
    <property type="project" value="TreeGrafter"/>
</dbReference>
<organism evidence="5 6">
    <name type="scientific">Xanthomonas campestris pv. campestris (strain 8004)</name>
    <dbReference type="NCBI Taxonomy" id="314565"/>
    <lineage>
        <taxon>Bacteria</taxon>
        <taxon>Pseudomonadati</taxon>
        <taxon>Pseudomonadota</taxon>
        <taxon>Gammaproteobacteria</taxon>
        <taxon>Lysobacterales</taxon>
        <taxon>Lysobacteraceae</taxon>
        <taxon>Xanthomonas</taxon>
    </lineage>
</organism>
<dbReference type="GO" id="GO:0009055">
    <property type="term" value="F:electron transfer activity"/>
    <property type="evidence" value="ECO:0007669"/>
    <property type="project" value="InterPro"/>
</dbReference>
<gene>
    <name evidence="5" type="ordered locus">XC_3739</name>
</gene>
<dbReference type="HOGENOM" id="CLU_051402_2_1_6"/>
<dbReference type="GO" id="GO:0010181">
    <property type="term" value="F:FMN binding"/>
    <property type="evidence" value="ECO:0007669"/>
    <property type="project" value="InterPro"/>
</dbReference>
<dbReference type="KEGG" id="xcb:XC_3739"/>
<dbReference type="GO" id="GO:0016020">
    <property type="term" value="C:membrane"/>
    <property type="evidence" value="ECO:0007669"/>
    <property type="project" value="TreeGrafter"/>
</dbReference>
<dbReference type="AlphaFoldDB" id="A0A0H2XD26"/>
<dbReference type="PROSITE" id="PS00201">
    <property type="entry name" value="FLAVODOXIN"/>
    <property type="match status" value="1"/>
</dbReference>
<accession>A0A0H2XD26</accession>
<dbReference type="EMBL" id="CP000050">
    <property type="protein sequence ID" value="AAY50779.1"/>
    <property type="molecule type" value="Genomic_DNA"/>
</dbReference>